<dbReference type="Pfam" id="PF02809">
    <property type="entry name" value="UIM"/>
    <property type="match status" value="3"/>
</dbReference>
<comment type="similarity">
    <text evidence="1">Belongs to the proteasome subunit S5A family.</text>
</comment>
<dbReference type="Proteomes" id="UP000593562">
    <property type="component" value="Unassembled WGS sequence"/>
</dbReference>
<keyword evidence="3 8" id="KW-0647">Proteasome</keyword>
<dbReference type="EMBL" id="JAAARO010000013">
    <property type="protein sequence ID" value="KAF5738118.1"/>
    <property type="molecule type" value="Genomic_DNA"/>
</dbReference>
<evidence type="ECO:0000256" key="1">
    <source>
        <dbReference type="ARBA" id="ARBA00005574"/>
    </source>
</evidence>
<dbReference type="GO" id="GO:0043161">
    <property type="term" value="P:proteasome-mediated ubiquitin-dependent protein catabolic process"/>
    <property type="evidence" value="ECO:0007669"/>
    <property type="project" value="TreeGrafter"/>
</dbReference>
<feature type="compositionally biased region" description="Basic and acidic residues" evidence="6">
    <location>
        <begin position="389"/>
        <end position="404"/>
    </location>
</feature>
<dbReference type="Gene3D" id="3.40.50.410">
    <property type="entry name" value="von Willebrand factor, type A domain"/>
    <property type="match status" value="1"/>
</dbReference>
<dbReference type="FunCoup" id="A0A7J7CVT3">
    <property type="interactions" value="4722"/>
</dbReference>
<evidence type="ECO:0000256" key="3">
    <source>
        <dbReference type="ARBA" id="ARBA00022942"/>
    </source>
</evidence>
<dbReference type="Pfam" id="PF13519">
    <property type="entry name" value="VWA_2"/>
    <property type="match status" value="1"/>
</dbReference>
<feature type="compositionally biased region" description="Polar residues" evidence="6">
    <location>
        <begin position="261"/>
        <end position="274"/>
    </location>
</feature>
<dbReference type="PANTHER" id="PTHR10223">
    <property type="entry name" value="26S PROTEASOME NON-ATPASE REGULATORY SUBUNIT 4"/>
    <property type="match status" value="1"/>
</dbReference>
<dbReference type="InterPro" id="IPR049590">
    <property type="entry name" value="PSMD4_RAZUL-like"/>
</dbReference>
<dbReference type="CDD" id="cd01452">
    <property type="entry name" value="VWA_26S_proteasome_subunit"/>
    <property type="match status" value="1"/>
</dbReference>
<dbReference type="OrthoDB" id="1731724at2759"/>
<dbReference type="InterPro" id="IPR036465">
    <property type="entry name" value="vWFA_dom_sf"/>
</dbReference>
<evidence type="ECO:0000256" key="4">
    <source>
        <dbReference type="ARBA" id="ARBA00044341"/>
    </source>
</evidence>
<keyword evidence="2" id="KW-0677">Repeat</keyword>
<evidence type="ECO:0000313" key="9">
    <source>
        <dbReference type="Proteomes" id="UP000593562"/>
    </source>
</evidence>
<dbReference type="GO" id="GO:0008540">
    <property type="term" value="C:proteasome regulatory particle, base subcomplex"/>
    <property type="evidence" value="ECO:0007669"/>
    <property type="project" value="TreeGrafter"/>
</dbReference>
<evidence type="ECO:0000256" key="5">
    <source>
        <dbReference type="ARBA" id="ARBA00071116"/>
    </source>
</evidence>
<keyword evidence="9" id="KW-1185">Reference proteome</keyword>
<dbReference type="InParanoid" id="A0A7J7CVT3"/>
<evidence type="ECO:0000256" key="2">
    <source>
        <dbReference type="ARBA" id="ARBA00022737"/>
    </source>
</evidence>
<dbReference type="SMART" id="SM00327">
    <property type="entry name" value="VWA"/>
    <property type="match status" value="1"/>
</dbReference>
<sequence>MVLEATMICIDNSEWMRNGDYTPSRYQAQADAVNLICGAKTQSNPENTVGVLTMAGKGVQVLVTPTSDLGKILACMHGLEIGGEMNLAAGIQVAQLALKHRQNKKQQQRIIFFAGSPIKHDKKLLEMIGRKLKKNSVALDIVNFGEEDDGKKEKLDALLTAVNNNDTSHIVHVPSGPSAISDVLISTPIFTGDGEGGSGFAAAAAAGGGSGYDFGVDPNLDPELALALRVSMEEERARQEAAAKKAAEDAAKQEKGDEPKSSSQDATMTENTSVAAAETDNKRNDLAADGDNALLQQALAMSVDDPATSHDMRDTDMSEAAADDPELALALQFSVQDGTNDSANQADVNKLLGDPSFMSSIFASLPGVDPNDPSVQDLLASMQGQSESQQKKTEDKEEPSGEEK</sequence>
<evidence type="ECO:0000256" key="6">
    <source>
        <dbReference type="SAM" id="MobiDB-lite"/>
    </source>
</evidence>
<comment type="caution">
    <text evidence="8">The sequence shown here is derived from an EMBL/GenBank/DDBJ whole genome shotgun (WGS) entry which is preliminary data.</text>
</comment>
<dbReference type="GO" id="GO:0005829">
    <property type="term" value="C:cytosol"/>
    <property type="evidence" value="ECO:0007669"/>
    <property type="project" value="TreeGrafter"/>
</dbReference>
<name>A0A7J7CVT3_TRIWF</name>
<proteinExistence type="inferred from homology"/>
<dbReference type="GO" id="GO:0005634">
    <property type="term" value="C:nucleus"/>
    <property type="evidence" value="ECO:0007669"/>
    <property type="project" value="TreeGrafter"/>
</dbReference>
<dbReference type="SUPFAM" id="SSF53300">
    <property type="entry name" value="vWA-like"/>
    <property type="match status" value="1"/>
</dbReference>
<accession>A0A7J7CVT3</accession>
<organism evidence="8 9">
    <name type="scientific">Tripterygium wilfordii</name>
    <name type="common">Thunder God vine</name>
    <dbReference type="NCBI Taxonomy" id="458696"/>
    <lineage>
        <taxon>Eukaryota</taxon>
        <taxon>Viridiplantae</taxon>
        <taxon>Streptophyta</taxon>
        <taxon>Embryophyta</taxon>
        <taxon>Tracheophyta</taxon>
        <taxon>Spermatophyta</taxon>
        <taxon>Magnoliopsida</taxon>
        <taxon>eudicotyledons</taxon>
        <taxon>Gunneridae</taxon>
        <taxon>Pentapetalae</taxon>
        <taxon>rosids</taxon>
        <taxon>fabids</taxon>
        <taxon>Celastrales</taxon>
        <taxon>Celastraceae</taxon>
        <taxon>Tripterygium</taxon>
    </lineage>
</organism>
<dbReference type="FunFam" id="1.10.287.3990:FF:000004">
    <property type="entry name" value="26S proteasome regulatory subunit N10"/>
    <property type="match status" value="1"/>
</dbReference>
<feature type="region of interest" description="Disordered" evidence="6">
    <location>
        <begin position="237"/>
        <end position="281"/>
    </location>
</feature>
<feature type="compositionally biased region" description="Basic and acidic residues" evidence="6">
    <location>
        <begin position="237"/>
        <end position="260"/>
    </location>
</feature>
<dbReference type="InterPro" id="IPR003903">
    <property type="entry name" value="UIM_dom"/>
</dbReference>
<dbReference type="InterPro" id="IPR027040">
    <property type="entry name" value="PSMD4"/>
</dbReference>
<dbReference type="SMART" id="SM00726">
    <property type="entry name" value="UIM"/>
    <property type="match status" value="3"/>
</dbReference>
<evidence type="ECO:0000313" key="8">
    <source>
        <dbReference type="EMBL" id="KAF5738118.1"/>
    </source>
</evidence>
<reference evidence="8 9" key="1">
    <citation type="journal article" date="2020" name="Nat. Commun.">
        <title>Genome of Tripterygium wilfordii and identification of cytochrome P450 involved in triptolide biosynthesis.</title>
        <authorList>
            <person name="Tu L."/>
            <person name="Su P."/>
            <person name="Zhang Z."/>
            <person name="Gao L."/>
            <person name="Wang J."/>
            <person name="Hu T."/>
            <person name="Zhou J."/>
            <person name="Zhang Y."/>
            <person name="Zhao Y."/>
            <person name="Liu Y."/>
            <person name="Song Y."/>
            <person name="Tong Y."/>
            <person name="Lu Y."/>
            <person name="Yang J."/>
            <person name="Xu C."/>
            <person name="Jia M."/>
            <person name="Peters R.J."/>
            <person name="Huang L."/>
            <person name="Gao W."/>
        </authorList>
    </citation>
    <scope>NUCLEOTIDE SEQUENCE [LARGE SCALE GENOMIC DNA]</scope>
    <source>
        <strain evidence="9">cv. XIE 37</strain>
        <tissue evidence="8">Leaf</tissue>
    </source>
</reference>
<dbReference type="Gene3D" id="1.10.287.3990">
    <property type="match status" value="1"/>
</dbReference>
<feature type="region of interest" description="Disordered" evidence="6">
    <location>
        <begin position="363"/>
        <end position="404"/>
    </location>
</feature>
<dbReference type="GO" id="GO:0031593">
    <property type="term" value="F:polyubiquitin modification-dependent protein binding"/>
    <property type="evidence" value="ECO:0007669"/>
    <property type="project" value="TreeGrafter"/>
</dbReference>
<dbReference type="AlphaFoldDB" id="A0A7J7CVT3"/>
<dbReference type="FunFam" id="3.40.50.410:FF:000005">
    <property type="entry name" value="26S proteasome non-ATPase regulatory subunit 4"/>
    <property type="match status" value="1"/>
</dbReference>
<gene>
    <name evidence="8" type="ORF">HS088_TW13G01013</name>
</gene>
<protein>
    <recommendedName>
        <fullName evidence="5">26S proteasome non-ATPase regulatory subunit 4 homolog</fullName>
    </recommendedName>
    <alternativeName>
        <fullName evidence="4">26S proteasome regulatory subunit RPN10</fullName>
    </alternativeName>
</protein>
<evidence type="ECO:0000259" key="7">
    <source>
        <dbReference type="PROSITE" id="PS50234"/>
    </source>
</evidence>
<dbReference type="PROSITE" id="PS50234">
    <property type="entry name" value="VWFA"/>
    <property type="match status" value="1"/>
</dbReference>
<dbReference type="InterPro" id="IPR002035">
    <property type="entry name" value="VWF_A"/>
</dbReference>
<dbReference type="CDD" id="cd22297">
    <property type="entry name" value="PSMD4_RAZUL"/>
    <property type="match status" value="1"/>
</dbReference>
<dbReference type="PANTHER" id="PTHR10223:SF0">
    <property type="entry name" value="26S PROTEASOME NON-ATPASE REGULATORY SUBUNIT 4"/>
    <property type="match status" value="1"/>
</dbReference>
<dbReference type="PROSITE" id="PS50330">
    <property type="entry name" value="UIM"/>
    <property type="match status" value="1"/>
</dbReference>
<feature type="domain" description="VWFA" evidence="7">
    <location>
        <begin position="5"/>
        <end position="189"/>
    </location>
</feature>